<dbReference type="PANTHER" id="PTHR11276:SF42">
    <property type="entry name" value="DNA POLYMERASE BETA"/>
    <property type="match status" value="1"/>
</dbReference>
<evidence type="ECO:0000313" key="3">
    <source>
        <dbReference type="EMBL" id="RHY29118.1"/>
    </source>
</evidence>
<dbReference type="Gene3D" id="1.10.150.110">
    <property type="entry name" value="DNA polymerase beta, N-terminal domain-like"/>
    <property type="match status" value="3"/>
</dbReference>
<organism evidence="3 4">
    <name type="scientific">Aphanomyces invadans</name>
    <dbReference type="NCBI Taxonomy" id="157072"/>
    <lineage>
        <taxon>Eukaryota</taxon>
        <taxon>Sar</taxon>
        <taxon>Stramenopiles</taxon>
        <taxon>Oomycota</taxon>
        <taxon>Saprolegniomycetes</taxon>
        <taxon>Saprolegniales</taxon>
        <taxon>Verrucalvaceae</taxon>
        <taxon>Aphanomyces</taxon>
    </lineage>
</organism>
<name>A0A3R6VWK4_9STRA</name>
<gene>
    <name evidence="3" type="ORF">DYB32_005407</name>
</gene>
<dbReference type="InterPro" id="IPR022312">
    <property type="entry name" value="DNA_pol_X"/>
</dbReference>
<dbReference type="GO" id="GO:0006284">
    <property type="term" value="P:base-excision repair"/>
    <property type="evidence" value="ECO:0007669"/>
    <property type="project" value="TreeGrafter"/>
</dbReference>
<dbReference type="Proteomes" id="UP000285060">
    <property type="component" value="Unassembled WGS sequence"/>
</dbReference>
<dbReference type="VEuPathDB" id="FungiDB:H310_10902"/>
<feature type="compositionally biased region" description="Basic residues" evidence="1">
    <location>
        <begin position="105"/>
        <end position="118"/>
    </location>
</feature>
<evidence type="ECO:0000313" key="4">
    <source>
        <dbReference type="Proteomes" id="UP000285060"/>
    </source>
</evidence>
<evidence type="ECO:0000256" key="1">
    <source>
        <dbReference type="SAM" id="MobiDB-lite"/>
    </source>
</evidence>
<dbReference type="GO" id="GO:0006303">
    <property type="term" value="P:double-strand break repair via nonhomologous end joining"/>
    <property type="evidence" value="ECO:0007669"/>
    <property type="project" value="TreeGrafter"/>
</dbReference>
<protein>
    <recommendedName>
        <fullName evidence="2">Crossover junction endonuclease MUS81-like HHH domain-containing protein</fullName>
    </recommendedName>
</protein>
<accession>A0A3R6VWK4</accession>
<comment type="caution">
    <text evidence="3">The sequence shown here is derived from an EMBL/GenBank/DDBJ whole genome shotgun (WGS) entry which is preliminary data.</text>
</comment>
<dbReference type="GO" id="GO:0003887">
    <property type="term" value="F:DNA-directed DNA polymerase activity"/>
    <property type="evidence" value="ECO:0007669"/>
    <property type="project" value="InterPro"/>
</dbReference>
<feature type="domain" description="Crossover junction endonuclease MUS81-like HHH" evidence="2">
    <location>
        <begin position="138"/>
        <end position="208"/>
    </location>
</feature>
<keyword evidence="4" id="KW-1185">Reference proteome</keyword>
<sequence>MSNKEARNPKNEQLAQAFEDIASYEFKHGGLNTGAGASYSKIAQAIREVDEEITSGEMAMQYRDIGAKSASMIDEYLEKGKISKPATKHVPGQDDRDDDEGNEPKHHHHSGHHSKHKGHGDEGSHHKSSHHAKAKNYKNQALADAFEDLAHYDRKIGDSNAGMSYSKVAEAIRDADIEVESGDHAMKHIPGVGKKSAAAINEFLATGKIEMNAPNKEPDQEEEGQGDDERQDVDDTSRYKGRKHMHATNPKNQDLVDAFEEYADREFERNTGKGAEYTKIAQAIRSADEEITSGQEAKEDVFNIGDKSAEKIDQFMDTGKIK</sequence>
<dbReference type="GO" id="GO:0003677">
    <property type="term" value="F:DNA binding"/>
    <property type="evidence" value="ECO:0007669"/>
    <property type="project" value="InterPro"/>
</dbReference>
<feature type="domain" description="Crossover junction endonuclease MUS81-like HHH" evidence="2">
    <location>
        <begin position="251"/>
        <end position="320"/>
    </location>
</feature>
<proteinExistence type="predicted"/>
<feature type="compositionally biased region" description="Acidic residues" evidence="1">
    <location>
        <begin position="219"/>
        <end position="232"/>
    </location>
</feature>
<dbReference type="InterPro" id="IPR027421">
    <property type="entry name" value="DNA_pol_lamdba_lyase_dom_sf"/>
</dbReference>
<dbReference type="GO" id="GO:0005634">
    <property type="term" value="C:nucleus"/>
    <property type="evidence" value="ECO:0007669"/>
    <property type="project" value="TreeGrafter"/>
</dbReference>
<dbReference type="EMBL" id="QUSY01000480">
    <property type="protein sequence ID" value="RHY29118.1"/>
    <property type="molecule type" value="Genomic_DNA"/>
</dbReference>
<dbReference type="Pfam" id="PF14716">
    <property type="entry name" value="HHH_8"/>
    <property type="match status" value="3"/>
</dbReference>
<dbReference type="InterPro" id="IPR010996">
    <property type="entry name" value="HHH_MUS81"/>
</dbReference>
<reference evidence="3 4" key="1">
    <citation type="submission" date="2018-08" db="EMBL/GenBank/DDBJ databases">
        <title>Aphanomyces genome sequencing and annotation.</title>
        <authorList>
            <person name="Minardi D."/>
            <person name="Oidtmann B."/>
            <person name="Van Der Giezen M."/>
            <person name="Studholme D.J."/>
        </authorList>
    </citation>
    <scope>NUCLEOTIDE SEQUENCE [LARGE SCALE GENOMIC DNA]</scope>
    <source>
        <strain evidence="3 4">NJM0002</strain>
    </source>
</reference>
<feature type="domain" description="Crossover junction endonuclease MUS81-like HHH" evidence="2">
    <location>
        <begin position="10"/>
        <end position="81"/>
    </location>
</feature>
<evidence type="ECO:0000259" key="2">
    <source>
        <dbReference type="Pfam" id="PF14716"/>
    </source>
</evidence>
<feature type="region of interest" description="Disordered" evidence="1">
    <location>
        <begin position="208"/>
        <end position="255"/>
    </location>
</feature>
<dbReference type="SUPFAM" id="SSF47802">
    <property type="entry name" value="DNA polymerase beta, N-terminal domain-like"/>
    <property type="match status" value="3"/>
</dbReference>
<dbReference type="PANTHER" id="PTHR11276">
    <property type="entry name" value="DNA POLYMERASE TYPE-X FAMILY MEMBER"/>
    <property type="match status" value="1"/>
</dbReference>
<feature type="region of interest" description="Disordered" evidence="1">
    <location>
        <begin position="78"/>
        <end position="134"/>
    </location>
</feature>
<dbReference type="AlphaFoldDB" id="A0A3R6VWK4"/>